<gene>
    <name evidence="1" type="ORF">P5633_21640</name>
</gene>
<reference evidence="1" key="1">
    <citation type="submission" date="2025-02" db="EMBL/GenBank/DDBJ databases">
        <title>Complete genome sequences of 52 Bacillus and Priestia strains isolated from West-African fermentations and 26 reference strains from the DSMZ collection.</title>
        <authorList>
            <person name="Wiedenbein E.S."/>
            <person name="Canoy T.S."/>
            <person name="Hui Y."/>
            <person name="Parkouda C."/>
            <person name="Dawende C."/>
            <person name="Ametefe E."/>
            <person name="Jespersen L."/>
            <person name="Nielsen D.S."/>
        </authorList>
    </citation>
    <scope>NUCLEOTIDE SEQUENCE</scope>
    <source>
        <strain evidence="1">PRO56</strain>
    </source>
</reference>
<dbReference type="RefSeq" id="WP_069703719.1">
    <property type="nucleotide sequence ID" value="NZ_CP069238.1"/>
</dbReference>
<dbReference type="Proteomes" id="UP001214898">
    <property type="component" value="Chromosome"/>
</dbReference>
<proteinExistence type="predicted"/>
<evidence type="ECO:0000313" key="2">
    <source>
        <dbReference type="Proteomes" id="UP001214898"/>
    </source>
</evidence>
<dbReference type="InterPro" id="IPR009660">
    <property type="entry name" value="Phage_A500_Gp15"/>
</dbReference>
<dbReference type="AlphaFoldDB" id="A0AAX3RPA9"/>
<sequence>MIGEKILYLNLSFDRVMRLFELFKDDRFSEGQKLDIALEMFAMNPEILKLLEVEEKNAALESIVYDFIGLKKQDDDEEEQRDDDAPNKKLYDLDKDAAYIYASFLYDYNLDLFELQGTLHWNKFNALLQNLSDKSKFKEVVSIRAAEVPKPTKHNKEERDRLIKLKRLYSLEDEETLEDLETKLDTYFSMIANSRKKGGESNGGSGTN</sequence>
<dbReference type="Pfam" id="PF06854">
    <property type="entry name" value="Phage_Gp15"/>
    <property type="match status" value="1"/>
</dbReference>
<name>A0AAX3RPA9_BACIU</name>
<dbReference type="EMBL" id="CP120576">
    <property type="protein sequence ID" value="WEY84787.2"/>
    <property type="molecule type" value="Genomic_DNA"/>
</dbReference>
<accession>A0AAX3RPA9</accession>
<protein>
    <submittedName>
        <fullName evidence="1">Gp15 family bacteriophage protein</fullName>
    </submittedName>
</protein>
<organism evidence="1 2">
    <name type="scientific">Bacillus subtilis</name>
    <dbReference type="NCBI Taxonomy" id="1423"/>
    <lineage>
        <taxon>Bacteria</taxon>
        <taxon>Bacillati</taxon>
        <taxon>Bacillota</taxon>
        <taxon>Bacilli</taxon>
        <taxon>Bacillales</taxon>
        <taxon>Bacillaceae</taxon>
        <taxon>Bacillus</taxon>
    </lineage>
</organism>
<evidence type="ECO:0000313" key="1">
    <source>
        <dbReference type="EMBL" id="WEY84787.2"/>
    </source>
</evidence>